<feature type="region of interest" description="Disordered" evidence="1">
    <location>
        <begin position="707"/>
        <end position="729"/>
    </location>
</feature>
<protein>
    <submittedName>
        <fullName evidence="2">Uncharacterized protein</fullName>
    </submittedName>
</protein>
<feature type="region of interest" description="Disordered" evidence="1">
    <location>
        <begin position="32"/>
        <end position="73"/>
    </location>
</feature>
<name>A0ABQ9IML3_9NEOP</name>
<dbReference type="EMBL" id="JARBHB010000001">
    <property type="protein sequence ID" value="KAJ8897068.1"/>
    <property type="molecule type" value="Genomic_DNA"/>
</dbReference>
<organism evidence="2 3">
    <name type="scientific">Dryococelus australis</name>
    <dbReference type="NCBI Taxonomy" id="614101"/>
    <lineage>
        <taxon>Eukaryota</taxon>
        <taxon>Metazoa</taxon>
        <taxon>Ecdysozoa</taxon>
        <taxon>Arthropoda</taxon>
        <taxon>Hexapoda</taxon>
        <taxon>Insecta</taxon>
        <taxon>Pterygota</taxon>
        <taxon>Neoptera</taxon>
        <taxon>Polyneoptera</taxon>
        <taxon>Phasmatodea</taxon>
        <taxon>Verophasmatodea</taxon>
        <taxon>Anareolatae</taxon>
        <taxon>Phasmatidae</taxon>
        <taxon>Eurycanthinae</taxon>
        <taxon>Dryococelus</taxon>
    </lineage>
</organism>
<reference evidence="2 3" key="1">
    <citation type="submission" date="2023-02" db="EMBL/GenBank/DDBJ databases">
        <title>LHISI_Scaffold_Assembly.</title>
        <authorList>
            <person name="Stuart O.P."/>
            <person name="Cleave R."/>
            <person name="Magrath M.J.L."/>
            <person name="Mikheyev A.S."/>
        </authorList>
    </citation>
    <scope>NUCLEOTIDE SEQUENCE [LARGE SCALE GENOMIC DNA]</scope>
    <source>
        <strain evidence="2">Daus_M_001</strain>
        <tissue evidence="2">Leg muscle</tissue>
    </source>
</reference>
<evidence type="ECO:0000313" key="3">
    <source>
        <dbReference type="Proteomes" id="UP001159363"/>
    </source>
</evidence>
<sequence length="729" mass="81081">MSSGTPELTIATAVSSTSSGVVPRRSLPALPASLAPAPTSPLGLPESLPEPLRRHQVMGSRSRSPGSNMDATMADRTKLTDSVWTRVVEFWRLINICEGRKNKAYGQSLKVIGIDLRQGQFSYGKIYAACFKVDSPVKSSSLPTLAGKQPKVGTLKVVSVQLKHALYHVFPRRPFSLECRNDTYVDGDPGQREELGWRLVLRHEAVELVAVLVPLDGVQRLALQVEVALQLGVLVSNRVHRDAHLHQPQAASTCAKQTATVAERLARSPPTNRVQSPAGSPDFRKWESCRTMPLVGERRTLNRWGGSTLLLQYGSEKLRKAKKRQWWMWLAGRAVLPHDGFVHRSLQFPISWRFIQRNADKQRAYISDDTKYPNVYWMACQPKGYPLNQQPAIAHLRSGGGTCQPIAAHQQGKEGKRWHDACTLLSLTPTPFYSSAFTVSQCWTQWEHESTHTRSEGSVRCWRITSREDRLIVRHAVSTPRVSLRYIQGLVTAAGDTPVSTSNISRRLAERNLIRQLAPCFKGYYAVVRRQQCSPIGLTRPEPRPQPYRTSLGRIGLPGEGSSGAAKIHCSTHGMVARGMVTNPRGCPANTRGEHVRHGGCCYSCKRWLYEIVTGLQPPSKLCGQVPNYYLVDSVYGQHPRFWVCFPLLDVVSGHKSIGIFIMFFHKESPRKVCNISYGTFSIHTNFLVNLSFVSFSGLRPAPNFTPHPLRQGTVTPPRSPSPTSAAAV</sequence>
<keyword evidence="3" id="KW-1185">Reference proteome</keyword>
<feature type="compositionally biased region" description="Polar residues" evidence="1">
    <location>
        <begin position="59"/>
        <end position="70"/>
    </location>
</feature>
<evidence type="ECO:0000313" key="2">
    <source>
        <dbReference type="EMBL" id="KAJ8897068.1"/>
    </source>
</evidence>
<accession>A0ABQ9IML3</accession>
<feature type="compositionally biased region" description="Low complexity" evidence="1">
    <location>
        <begin position="714"/>
        <end position="729"/>
    </location>
</feature>
<proteinExistence type="predicted"/>
<feature type="compositionally biased region" description="Low complexity" evidence="1">
    <location>
        <begin position="32"/>
        <end position="50"/>
    </location>
</feature>
<gene>
    <name evidence="2" type="ORF">PR048_002414</name>
</gene>
<evidence type="ECO:0000256" key="1">
    <source>
        <dbReference type="SAM" id="MobiDB-lite"/>
    </source>
</evidence>
<dbReference type="Proteomes" id="UP001159363">
    <property type="component" value="Chromosome 1"/>
</dbReference>
<comment type="caution">
    <text evidence="2">The sequence shown here is derived from an EMBL/GenBank/DDBJ whole genome shotgun (WGS) entry which is preliminary data.</text>
</comment>